<gene>
    <name evidence="2" type="ORF">JOF50_002068</name>
</gene>
<evidence type="ECO:0000256" key="1">
    <source>
        <dbReference type="SAM" id="MobiDB-lite"/>
    </source>
</evidence>
<dbReference type="PANTHER" id="PTHR37539">
    <property type="entry name" value="SECRETED PROTEIN-RELATED"/>
    <property type="match status" value="1"/>
</dbReference>
<evidence type="ECO:0000313" key="2">
    <source>
        <dbReference type="EMBL" id="MET3945269.1"/>
    </source>
</evidence>
<keyword evidence="3" id="KW-1185">Reference proteome</keyword>
<protein>
    <recommendedName>
        <fullName evidence="4">ER-bound oxygenase mpaB/mpaB'/Rubber oxygenase catalytic domain-containing protein</fullName>
    </recommendedName>
</protein>
<proteinExistence type="predicted"/>
<name>A0ABV2P099_9CORY</name>
<evidence type="ECO:0000313" key="3">
    <source>
        <dbReference type="Proteomes" id="UP001549139"/>
    </source>
</evidence>
<accession>A0ABV2P099</accession>
<dbReference type="EMBL" id="JBEPNZ010000001">
    <property type="protein sequence ID" value="MET3945269.1"/>
    <property type="molecule type" value="Genomic_DNA"/>
</dbReference>
<reference evidence="2 3" key="1">
    <citation type="submission" date="2024-06" db="EMBL/GenBank/DDBJ databases">
        <title>Sequencing the genomes of 1000 actinobacteria strains.</title>
        <authorList>
            <person name="Klenk H.-P."/>
        </authorList>
    </citation>
    <scope>NUCLEOTIDE SEQUENCE [LARGE SCALE GENOMIC DNA]</scope>
    <source>
        <strain evidence="2 3">DSM 44265</strain>
    </source>
</reference>
<dbReference type="PANTHER" id="PTHR37539:SF1">
    <property type="entry name" value="ER-BOUND OXYGENASE MPAB_MPAB'_RUBBER OXYGENASE CATALYTIC DOMAIN-CONTAINING PROTEIN"/>
    <property type="match status" value="1"/>
</dbReference>
<feature type="region of interest" description="Disordered" evidence="1">
    <location>
        <begin position="1"/>
        <end position="24"/>
    </location>
</feature>
<evidence type="ECO:0008006" key="4">
    <source>
        <dbReference type="Google" id="ProtNLM"/>
    </source>
</evidence>
<feature type="compositionally biased region" description="Polar residues" evidence="1">
    <location>
        <begin position="1"/>
        <end position="17"/>
    </location>
</feature>
<dbReference type="Proteomes" id="UP001549139">
    <property type="component" value="Unassembled WGS sequence"/>
</dbReference>
<sequence>MQMTVSTNAREGSQYQNPVHPDILPMSDNPYEGFRYFYRDGMPLRPAPKRRTQRPGWSTLRHNLFDRWHTVADEWEGYTSFQTKLLDDHMWQTDETGSRLAEAFKRDGAKKSRADFETALNEGIDKVADPSPELVDFFAEVDNIPDWIDLEAAERGRVAYYNVTPSAELLSIGFAYWATTMEDRTSAATGETAMFEIESFTRIIETVKFFVDLGKKGVFDRYSDGLKAAVRVRLLHAQANRGLEKLWGPDHYNEFGYPIGSSFLVSGEGWFALMPIGVDEFFGRPHSGEEWDDVAMYWAWVLYLMGAEERLIPKTGDEMRKMTDFIYANGGYSSSYHVRVATALMGILEDLDPKMPAQVLGALSLIIGDEDTKFMVKGSRFEGTPYLHWKIGFLLKAKAEAVVYRVRDRLPGAYAAKVKKAGDGKPPWSGVFKQIEDYIAEKAPHVKAEYKLHDESKEGLR</sequence>
<dbReference type="InterPro" id="IPR037473">
    <property type="entry name" value="Lcp-like"/>
</dbReference>
<organism evidence="2 3">
    <name type="scientific">Corynebacterium mucifaciens</name>
    <dbReference type="NCBI Taxonomy" id="57171"/>
    <lineage>
        <taxon>Bacteria</taxon>
        <taxon>Bacillati</taxon>
        <taxon>Actinomycetota</taxon>
        <taxon>Actinomycetes</taxon>
        <taxon>Mycobacteriales</taxon>
        <taxon>Corynebacteriaceae</taxon>
        <taxon>Corynebacterium</taxon>
    </lineage>
</organism>
<comment type="caution">
    <text evidence="2">The sequence shown here is derived from an EMBL/GenBank/DDBJ whole genome shotgun (WGS) entry which is preliminary data.</text>
</comment>